<comment type="caution">
    <text evidence="2">The sequence shown here is derived from an EMBL/GenBank/DDBJ whole genome shotgun (WGS) entry which is preliminary data.</text>
</comment>
<organism evidence="2 3">
    <name type="scientific">Datura stramonium</name>
    <name type="common">Jimsonweed</name>
    <name type="synonym">Common thornapple</name>
    <dbReference type="NCBI Taxonomy" id="4076"/>
    <lineage>
        <taxon>Eukaryota</taxon>
        <taxon>Viridiplantae</taxon>
        <taxon>Streptophyta</taxon>
        <taxon>Embryophyta</taxon>
        <taxon>Tracheophyta</taxon>
        <taxon>Spermatophyta</taxon>
        <taxon>Magnoliopsida</taxon>
        <taxon>eudicotyledons</taxon>
        <taxon>Gunneridae</taxon>
        <taxon>Pentapetalae</taxon>
        <taxon>asterids</taxon>
        <taxon>lamiids</taxon>
        <taxon>Solanales</taxon>
        <taxon>Solanaceae</taxon>
        <taxon>Solanoideae</taxon>
        <taxon>Datureae</taxon>
        <taxon>Datura</taxon>
    </lineage>
</organism>
<dbReference type="Proteomes" id="UP000823775">
    <property type="component" value="Unassembled WGS sequence"/>
</dbReference>
<keyword evidence="3" id="KW-1185">Reference proteome</keyword>
<protein>
    <submittedName>
        <fullName evidence="2">Uncharacterized protein</fullName>
    </submittedName>
</protein>
<evidence type="ECO:0000313" key="3">
    <source>
        <dbReference type="Proteomes" id="UP000823775"/>
    </source>
</evidence>
<feature type="compositionally biased region" description="Polar residues" evidence="1">
    <location>
        <begin position="65"/>
        <end position="81"/>
    </location>
</feature>
<proteinExistence type="predicted"/>
<accession>A0ABS8TR33</accession>
<evidence type="ECO:0000313" key="2">
    <source>
        <dbReference type="EMBL" id="MCD7473208.1"/>
    </source>
</evidence>
<feature type="compositionally biased region" description="Low complexity" evidence="1">
    <location>
        <begin position="90"/>
        <end position="100"/>
    </location>
</feature>
<feature type="region of interest" description="Disordered" evidence="1">
    <location>
        <begin position="1"/>
        <end position="120"/>
    </location>
</feature>
<gene>
    <name evidence="2" type="ORF">HAX54_014865</name>
</gene>
<name>A0ABS8TR33_DATST</name>
<sequence>MECRVPDGPSLALSSNQVTMPPKFQPTRGSARRRANRTDSTHHLRDENTDSKKEIQEIGAEESSPGYQTKSIARQQASNPQSDGGDDSSTEGSSSTGDGSDLMRRVAMRTPALWPRTLSQ</sequence>
<evidence type="ECO:0000256" key="1">
    <source>
        <dbReference type="SAM" id="MobiDB-lite"/>
    </source>
</evidence>
<reference evidence="2 3" key="1">
    <citation type="journal article" date="2021" name="BMC Genomics">
        <title>Datura genome reveals duplications of psychoactive alkaloid biosynthetic genes and high mutation rate following tissue culture.</title>
        <authorList>
            <person name="Rajewski A."/>
            <person name="Carter-House D."/>
            <person name="Stajich J."/>
            <person name="Litt A."/>
        </authorList>
    </citation>
    <scope>NUCLEOTIDE SEQUENCE [LARGE SCALE GENOMIC DNA]</scope>
    <source>
        <strain evidence="2">AR-01</strain>
    </source>
</reference>
<feature type="compositionally biased region" description="Basic and acidic residues" evidence="1">
    <location>
        <begin position="36"/>
        <end position="56"/>
    </location>
</feature>
<dbReference type="EMBL" id="JACEIK010001936">
    <property type="protein sequence ID" value="MCD7473208.1"/>
    <property type="molecule type" value="Genomic_DNA"/>
</dbReference>